<name>A0A067M3B5_BOTB1</name>
<dbReference type="Proteomes" id="UP000027195">
    <property type="component" value="Unassembled WGS sequence"/>
</dbReference>
<reference evidence="3" key="1">
    <citation type="journal article" date="2014" name="Proc. Natl. Acad. Sci. U.S.A.">
        <title>Extensive sampling of basidiomycete genomes demonstrates inadequacy of the white-rot/brown-rot paradigm for wood decay fungi.</title>
        <authorList>
            <person name="Riley R."/>
            <person name="Salamov A.A."/>
            <person name="Brown D.W."/>
            <person name="Nagy L.G."/>
            <person name="Floudas D."/>
            <person name="Held B.W."/>
            <person name="Levasseur A."/>
            <person name="Lombard V."/>
            <person name="Morin E."/>
            <person name="Otillar R."/>
            <person name="Lindquist E.A."/>
            <person name="Sun H."/>
            <person name="LaButti K.M."/>
            <person name="Schmutz J."/>
            <person name="Jabbour D."/>
            <person name="Luo H."/>
            <person name="Baker S.E."/>
            <person name="Pisabarro A.G."/>
            <person name="Walton J.D."/>
            <person name="Blanchette R.A."/>
            <person name="Henrissat B."/>
            <person name="Martin F."/>
            <person name="Cullen D."/>
            <person name="Hibbett D.S."/>
            <person name="Grigoriev I.V."/>
        </authorList>
    </citation>
    <scope>NUCLEOTIDE SEQUENCE [LARGE SCALE GENOMIC DNA]</scope>
    <source>
        <strain evidence="3">FD-172 SS1</strain>
    </source>
</reference>
<evidence type="ECO:0000313" key="3">
    <source>
        <dbReference type="Proteomes" id="UP000027195"/>
    </source>
</evidence>
<organism evidence="2 3">
    <name type="scientific">Botryobasidium botryosum (strain FD-172 SS1)</name>
    <dbReference type="NCBI Taxonomy" id="930990"/>
    <lineage>
        <taxon>Eukaryota</taxon>
        <taxon>Fungi</taxon>
        <taxon>Dikarya</taxon>
        <taxon>Basidiomycota</taxon>
        <taxon>Agaricomycotina</taxon>
        <taxon>Agaricomycetes</taxon>
        <taxon>Cantharellales</taxon>
        <taxon>Botryobasidiaceae</taxon>
        <taxon>Botryobasidium</taxon>
    </lineage>
</organism>
<dbReference type="EMBL" id="KL198157">
    <property type="protein sequence ID" value="KDQ06076.1"/>
    <property type="molecule type" value="Genomic_DNA"/>
</dbReference>
<dbReference type="AlphaFoldDB" id="A0A067M3B5"/>
<dbReference type="InParanoid" id="A0A067M3B5"/>
<proteinExistence type="predicted"/>
<sequence length="135" mass="14667">MPIATLNRQRPHCSPETSPVAPPPPSYIMTFQSIPYTGPLPPIRTCPSYPQRLQELQAACANLRRVDANQPSPGVTSKDELQSWLASLCSALNSHGDACRAVLAANPHHVFPDPDLRDVIHSLAGARIRVSAKLE</sequence>
<dbReference type="HOGENOM" id="CLU_155988_0_0_1"/>
<gene>
    <name evidence="2" type="ORF">BOTBODRAFT_71111</name>
</gene>
<keyword evidence="3" id="KW-1185">Reference proteome</keyword>
<evidence type="ECO:0000256" key="1">
    <source>
        <dbReference type="SAM" id="MobiDB-lite"/>
    </source>
</evidence>
<accession>A0A067M3B5</accession>
<feature type="region of interest" description="Disordered" evidence="1">
    <location>
        <begin position="1"/>
        <end position="24"/>
    </location>
</feature>
<evidence type="ECO:0000313" key="2">
    <source>
        <dbReference type="EMBL" id="KDQ06076.1"/>
    </source>
</evidence>
<protein>
    <submittedName>
        <fullName evidence="2">Uncharacterized protein</fullName>
    </submittedName>
</protein>